<feature type="region of interest" description="Disordered" evidence="1">
    <location>
        <begin position="103"/>
        <end position="156"/>
    </location>
</feature>
<proteinExistence type="predicted"/>
<accession>A0A9W7E2A5</accession>
<evidence type="ECO:0000313" key="3">
    <source>
        <dbReference type="Proteomes" id="UP001165082"/>
    </source>
</evidence>
<feature type="region of interest" description="Disordered" evidence="1">
    <location>
        <begin position="630"/>
        <end position="653"/>
    </location>
</feature>
<dbReference type="OrthoDB" id="196907at2759"/>
<dbReference type="Proteomes" id="UP001165082">
    <property type="component" value="Unassembled WGS sequence"/>
</dbReference>
<reference evidence="2" key="1">
    <citation type="submission" date="2022-07" db="EMBL/GenBank/DDBJ databases">
        <title>Genome analysis of Parmales, a sister group of diatoms, reveals the evolutionary specialization of diatoms from phago-mixotrophs to photoautotrophs.</title>
        <authorList>
            <person name="Ban H."/>
            <person name="Sato S."/>
            <person name="Yoshikawa S."/>
            <person name="Kazumasa Y."/>
            <person name="Nakamura Y."/>
            <person name="Ichinomiya M."/>
            <person name="Saitoh K."/>
            <person name="Sato N."/>
            <person name="Blanc-Mathieu R."/>
            <person name="Endo H."/>
            <person name="Kuwata A."/>
            <person name="Ogata H."/>
        </authorList>
    </citation>
    <scope>NUCLEOTIDE SEQUENCE</scope>
</reference>
<protein>
    <submittedName>
        <fullName evidence="2">Uncharacterized protein</fullName>
    </submittedName>
</protein>
<dbReference type="EMBL" id="BRXZ01002504">
    <property type="protein sequence ID" value="GMH63602.1"/>
    <property type="molecule type" value="Genomic_DNA"/>
</dbReference>
<feature type="compositionally biased region" description="Low complexity" evidence="1">
    <location>
        <begin position="137"/>
        <end position="149"/>
    </location>
</feature>
<feature type="compositionally biased region" description="Low complexity" evidence="1">
    <location>
        <begin position="322"/>
        <end position="337"/>
    </location>
</feature>
<feature type="non-terminal residue" evidence="2">
    <location>
        <position position="924"/>
    </location>
</feature>
<evidence type="ECO:0000256" key="1">
    <source>
        <dbReference type="SAM" id="MobiDB-lite"/>
    </source>
</evidence>
<feature type="region of interest" description="Disordered" evidence="1">
    <location>
        <begin position="1"/>
        <end position="42"/>
    </location>
</feature>
<name>A0A9W7E2A5_9STRA</name>
<sequence length="924" mass="100397">PPPQTGGNSFSLHFTKDTKGAHFGEPPRATKPKVDFSTTERPWEPKVGISQEIYTSRRMQYVVKKHTSVSPKSALSFGSTTPRSLAMGKATYKGNHVPITIADYSDRAPPPLHSPVYANDGASPKSRSTGGNHQSKRQSSPSRSSPPARARQDSSMDFFDRFSTNPSRWSASQNPATSNNTTHFVADFEFIQKNRERKREKARMMAAKFGGTEEDYLAGEGRVRGAATTVSCTPRFYALAKALWLAIIVETTQTNVKSLRNYLQVLQWRAGGQIDDSEMSLLTNIYVSKSASNEFEDDSNLEPADQNALSLSPRRRGARQASSSVPSSTRSPPRSSFSPRRVKVISLRQFRTILQEEDFDENDLDIFVALVINEHNRRLVNFNNTSSSWIVTCENLFFTLDKEGTGFIAGEEICVLARGLIVNRLREVRDGEVDSMEDIYPAYEKVAKGLLKEMEMDSSRTTSRGLVKGIVSLASFKAFCIRAGFSEEDMRNCIKVLTEIDCGGGVWRSAVLAVLGEGGGGEVGPFLLTEAATRVGNLRFSPYVVRGVDDDSLNAMAEDLRDLHSRLKNGEGGDGDASYHVVYKCLLAYVTKVRAWNKAFLKDVGTVGKRVCVDVCDVFPCIEGMLPRASRGEEKKETGSQGGDDVEGRSVAAADSPMPEWLNRLQRKAGGGEVGGGAEGLAMVTPIHDRNASLRNLTVATGGMLAELDAVPAAAVKVDSARTMAAKRMVIYDGEETGFATEEHGPGGSLAEGLSSANWEQCWVSTDKREEESSKGVSVFNFRKDGHVEVHGEGGTLEALVDELLATNKLEILDKIRDLRVRGDSSAAAASAAPPSPPISPMSAMRKKERRGSELLQALRGLSPKTHGGKTSGGVGVGAVEAILKLGKDMNMDDGVNIQGTPVLTAMKAEWGNVESFALSRLQR</sequence>
<keyword evidence="3" id="KW-1185">Reference proteome</keyword>
<comment type="caution">
    <text evidence="2">The sequence shown here is derived from an EMBL/GenBank/DDBJ whole genome shotgun (WGS) entry which is preliminary data.</text>
</comment>
<feature type="region of interest" description="Disordered" evidence="1">
    <location>
        <begin position="825"/>
        <end position="851"/>
    </location>
</feature>
<gene>
    <name evidence="2" type="ORF">TrRE_jg1920</name>
</gene>
<dbReference type="AlphaFoldDB" id="A0A9W7E2A5"/>
<evidence type="ECO:0000313" key="2">
    <source>
        <dbReference type="EMBL" id="GMH63602.1"/>
    </source>
</evidence>
<feature type="compositionally biased region" description="Polar residues" evidence="1">
    <location>
        <begin position="1"/>
        <end position="12"/>
    </location>
</feature>
<organism evidence="2 3">
    <name type="scientific">Triparma retinervis</name>
    <dbReference type="NCBI Taxonomy" id="2557542"/>
    <lineage>
        <taxon>Eukaryota</taxon>
        <taxon>Sar</taxon>
        <taxon>Stramenopiles</taxon>
        <taxon>Ochrophyta</taxon>
        <taxon>Bolidophyceae</taxon>
        <taxon>Parmales</taxon>
        <taxon>Triparmaceae</taxon>
        <taxon>Triparma</taxon>
    </lineage>
</organism>
<feature type="region of interest" description="Disordered" evidence="1">
    <location>
        <begin position="295"/>
        <end position="337"/>
    </location>
</feature>